<dbReference type="RefSeq" id="WP_307337279.1">
    <property type="nucleotide sequence ID" value="NZ_JAUSUD010000002.1"/>
</dbReference>
<feature type="transmembrane region" description="Helical" evidence="1">
    <location>
        <begin position="12"/>
        <end position="30"/>
    </location>
</feature>
<keyword evidence="1" id="KW-1133">Transmembrane helix</keyword>
<dbReference type="EMBL" id="JAUSUD010000002">
    <property type="protein sequence ID" value="MDQ0229497.1"/>
    <property type="molecule type" value="Genomic_DNA"/>
</dbReference>
<evidence type="ECO:0000313" key="2">
    <source>
        <dbReference type="EMBL" id="MDQ0229497.1"/>
    </source>
</evidence>
<reference evidence="2 3" key="1">
    <citation type="submission" date="2023-07" db="EMBL/GenBank/DDBJ databases">
        <title>Genomic Encyclopedia of Type Strains, Phase IV (KMG-IV): sequencing the most valuable type-strain genomes for metagenomic binning, comparative biology and taxonomic classification.</title>
        <authorList>
            <person name="Goeker M."/>
        </authorList>
    </citation>
    <scope>NUCLEOTIDE SEQUENCE [LARGE SCALE GENOMIC DNA]</scope>
    <source>
        <strain evidence="2 3">DSM 29005</strain>
    </source>
</reference>
<feature type="transmembrane region" description="Helical" evidence="1">
    <location>
        <begin position="36"/>
        <end position="53"/>
    </location>
</feature>
<keyword evidence="1" id="KW-0812">Transmembrane</keyword>
<evidence type="ECO:0000313" key="3">
    <source>
        <dbReference type="Proteomes" id="UP001234495"/>
    </source>
</evidence>
<sequence>MIQKIKQHIIPILCTLAAVAPIVGMLLIELYYYSTVIGWAIGFCCIMTAYIIITKRPDKDESATYTEI</sequence>
<keyword evidence="3" id="KW-1185">Reference proteome</keyword>
<accession>A0ABT9ZB56</accession>
<evidence type="ECO:0000256" key="1">
    <source>
        <dbReference type="SAM" id="Phobius"/>
    </source>
</evidence>
<name>A0ABT9ZB56_9BACI</name>
<gene>
    <name evidence="2" type="ORF">J2S19_000748</name>
</gene>
<organism evidence="2 3">
    <name type="scientific">Metabacillus malikii</name>
    <dbReference type="NCBI Taxonomy" id="1504265"/>
    <lineage>
        <taxon>Bacteria</taxon>
        <taxon>Bacillati</taxon>
        <taxon>Bacillota</taxon>
        <taxon>Bacilli</taxon>
        <taxon>Bacillales</taxon>
        <taxon>Bacillaceae</taxon>
        <taxon>Metabacillus</taxon>
    </lineage>
</organism>
<dbReference type="Proteomes" id="UP001234495">
    <property type="component" value="Unassembled WGS sequence"/>
</dbReference>
<protein>
    <submittedName>
        <fullName evidence="2">SNF family Na+-dependent transporter</fullName>
    </submittedName>
</protein>
<proteinExistence type="predicted"/>
<keyword evidence="1" id="KW-0472">Membrane</keyword>
<comment type="caution">
    <text evidence="2">The sequence shown here is derived from an EMBL/GenBank/DDBJ whole genome shotgun (WGS) entry which is preliminary data.</text>
</comment>